<keyword evidence="1" id="KW-0812">Transmembrane</keyword>
<protein>
    <recommendedName>
        <fullName evidence="4">Cytochrome c domain-containing protein</fullName>
    </recommendedName>
</protein>
<sequence>MKQHLKSNKLFSNKARTVTVLTILFSFIILMGFSFENHSLVTVAKTEKAVIDSVTSVKAFQQVYRVLMSPRCMNCHPAGDVPLQGDDSHLHAMLPKRGLDGKGLNAMKCNSCHQPTNTPGLNTPPGDPNWHLPPANMKMVFQGKTPSQLAKQLVNPKTNGNKNMKQLIAHADDGLVLAGWNPGEGRTLPPLSHAEFKKAWIEWIKTGAVAPKDK</sequence>
<dbReference type="EMBL" id="SWBO01000004">
    <property type="protein sequence ID" value="TKC01550.1"/>
    <property type="molecule type" value="Genomic_DNA"/>
</dbReference>
<organism evidence="2 3">
    <name type="scientific">Pedobacter cryotolerans</name>
    <dbReference type="NCBI Taxonomy" id="2571270"/>
    <lineage>
        <taxon>Bacteria</taxon>
        <taxon>Pseudomonadati</taxon>
        <taxon>Bacteroidota</taxon>
        <taxon>Sphingobacteriia</taxon>
        <taxon>Sphingobacteriales</taxon>
        <taxon>Sphingobacteriaceae</taxon>
        <taxon>Pedobacter</taxon>
    </lineage>
</organism>
<dbReference type="InterPro" id="IPR036280">
    <property type="entry name" value="Multihaem_cyt_sf"/>
</dbReference>
<evidence type="ECO:0000313" key="3">
    <source>
        <dbReference type="Proteomes" id="UP000310477"/>
    </source>
</evidence>
<comment type="caution">
    <text evidence="2">The sequence shown here is derived from an EMBL/GenBank/DDBJ whole genome shotgun (WGS) entry which is preliminary data.</text>
</comment>
<evidence type="ECO:0000256" key="1">
    <source>
        <dbReference type="SAM" id="Phobius"/>
    </source>
</evidence>
<reference evidence="2 3" key="1">
    <citation type="submission" date="2019-04" db="EMBL/GenBank/DDBJ databases">
        <title>Pedobacter sp. AR-2-6 sp. nov., isolated from Arctic soil.</title>
        <authorList>
            <person name="Dahal R.H."/>
            <person name="Kim D.-U."/>
        </authorList>
    </citation>
    <scope>NUCLEOTIDE SEQUENCE [LARGE SCALE GENOMIC DNA]</scope>
    <source>
        <strain evidence="2 3">AR-2-6</strain>
    </source>
</reference>
<gene>
    <name evidence="2" type="ORF">FA045_09975</name>
</gene>
<dbReference type="OrthoDB" id="656942at2"/>
<feature type="transmembrane region" description="Helical" evidence="1">
    <location>
        <begin position="15"/>
        <end position="35"/>
    </location>
</feature>
<proteinExistence type="predicted"/>
<keyword evidence="1" id="KW-0472">Membrane</keyword>
<dbReference type="AlphaFoldDB" id="A0A4U1CCK5"/>
<dbReference type="SUPFAM" id="SSF48695">
    <property type="entry name" value="Multiheme cytochromes"/>
    <property type="match status" value="1"/>
</dbReference>
<name>A0A4U1CCK5_9SPHI</name>
<evidence type="ECO:0000313" key="2">
    <source>
        <dbReference type="EMBL" id="TKC01550.1"/>
    </source>
</evidence>
<keyword evidence="1" id="KW-1133">Transmembrane helix</keyword>
<evidence type="ECO:0008006" key="4">
    <source>
        <dbReference type="Google" id="ProtNLM"/>
    </source>
</evidence>
<keyword evidence="3" id="KW-1185">Reference proteome</keyword>
<dbReference type="RefSeq" id="WP_136876917.1">
    <property type="nucleotide sequence ID" value="NZ_SWBO01000004.1"/>
</dbReference>
<accession>A0A4U1CCK5</accession>
<dbReference type="Proteomes" id="UP000310477">
    <property type="component" value="Unassembled WGS sequence"/>
</dbReference>